<protein>
    <submittedName>
        <fullName evidence="10">Uncharacterized protein LOC106805140</fullName>
    </submittedName>
</protein>
<feature type="domain" description="SRCR" evidence="8">
    <location>
        <begin position="121"/>
        <end position="237"/>
    </location>
</feature>
<evidence type="ECO:0000259" key="7">
    <source>
        <dbReference type="PROSITE" id="PS01180"/>
    </source>
</evidence>
<dbReference type="PROSITE" id="PS50287">
    <property type="entry name" value="SRCR_2"/>
    <property type="match status" value="2"/>
</dbReference>
<keyword evidence="1" id="KW-0732">Signal</keyword>
<feature type="region of interest" description="Disordered" evidence="5">
    <location>
        <begin position="474"/>
        <end position="507"/>
    </location>
</feature>
<reference evidence="10" key="1">
    <citation type="submission" date="2025-08" db="UniProtKB">
        <authorList>
            <consortium name="RefSeq"/>
        </authorList>
    </citation>
    <scope>IDENTIFICATION</scope>
</reference>
<evidence type="ECO:0000256" key="1">
    <source>
        <dbReference type="ARBA" id="ARBA00022729"/>
    </source>
</evidence>
<evidence type="ECO:0000256" key="5">
    <source>
        <dbReference type="SAM" id="MobiDB-lite"/>
    </source>
</evidence>
<dbReference type="Pfam" id="PF00530">
    <property type="entry name" value="SRCR"/>
    <property type="match status" value="1"/>
</dbReference>
<dbReference type="PROSITE" id="PS01180">
    <property type="entry name" value="CUB"/>
    <property type="match status" value="1"/>
</dbReference>
<keyword evidence="3 4" id="KW-1015">Disulfide bond</keyword>
<keyword evidence="6" id="KW-0472">Membrane</keyword>
<evidence type="ECO:0000313" key="9">
    <source>
        <dbReference type="Proteomes" id="UP000695022"/>
    </source>
</evidence>
<organism evidence="9 10">
    <name type="scientific">Priapulus caudatus</name>
    <name type="common">Priapulid worm</name>
    <dbReference type="NCBI Taxonomy" id="37621"/>
    <lineage>
        <taxon>Eukaryota</taxon>
        <taxon>Metazoa</taxon>
        <taxon>Ecdysozoa</taxon>
        <taxon>Scalidophora</taxon>
        <taxon>Priapulida</taxon>
        <taxon>Priapulimorpha</taxon>
        <taxon>Priapulimorphida</taxon>
        <taxon>Priapulidae</taxon>
        <taxon>Priapulus</taxon>
    </lineage>
</organism>
<keyword evidence="2" id="KW-0677">Repeat</keyword>
<evidence type="ECO:0000256" key="6">
    <source>
        <dbReference type="SAM" id="Phobius"/>
    </source>
</evidence>
<evidence type="ECO:0000259" key="8">
    <source>
        <dbReference type="PROSITE" id="PS50287"/>
    </source>
</evidence>
<evidence type="ECO:0000256" key="4">
    <source>
        <dbReference type="PROSITE-ProRule" id="PRU00196"/>
    </source>
</evidence>
<dbReference type="Gene3D" id="3.10.250.10">
    <property type="entry name" value="SRCR-like domain"/>
    <property type="match status" value="2"/>
</dbReference>
<dbReference type="SMART" id="SM00202">
    <property type="entry name" value="SR"/>
    <property type="match status" value="1"/>
</dbReference>
<comment type="caution">
    <text evidence="4">Lacks conserved residue(s) required for the propagation of feature annotation.</text>
</comment>
<dbReference type="SUPFAM" id="SSF56487">
    <property type="entry name" value="SRCR-like"/>
    <property type="match status" value="2"/>
</dbReference>
<dbReference type="InterPro" id="IPR036772">
    <property type="entry name" value="SRCR-like_dom_sf"/>
</dbReference>
<gene>
    <name evidence="10" type="primary">LOC106805140</name>
</gene>
<name>A0ABM1DQ96_PRICU</name>
<proteinExistence type="predicted"/>
<accession>A0ABM1DQ96</accession>
<dbReference type="Proteomes" id="UP000695022">
    <property type="component" value="Unplaced"/>
</dbReference>
<evidence type="ECO:0000256" key="3">
    <source>
        <dbReference type="ARBA" id="ARBA00023157"/>
    </source>
</evidence>
<feature type="transmembrane region" description="Helical" evidence="6">
    <location>
        <begin position="445"/>
        <end position="468"/>
    </location>
</feature>
<feature type="domain" description="CUB" evidence="7">
    <location>
        <begin position="281"/>
        <end position="429"/>
    </location>
</feature>
<feature type="domain" description="SRCR" evidence="8">
    <location>
        <begin position="17"/>
        <end position="118"/>
    </location>
</feature>
<sequence>MVVYAASLGDALLVSHVKLKEGKQKYGRLEIEYDNGEESKWSAVCSKSFKQEYVDLVCKNLGYPVGGTFWNYPIRRNKKVASINCDGAEAITDCTVSDRLLPGDDECERCHGIGVICAPTMRLAGFDPMIGPTDFKSVLQVYHDGQWKAVCYPEVLDSKEKHGMLGEILCRSVGQKKFVMWNKAFRHADMFLNNYTEPRTQMELTCYGEEMDVKECNPVYTSKTADDDCTVIQLTCADDTYTDVITEEAADDDEFCNQTSMSEIEETSFVTQEGGSLHHICYDLLSGRVISQYSKSLDYEYDGDISSDDFPLEYPAYRDCRWVVDFSAAGLGVTSTRLMKIVKITTSFPTEFSGSRLEIRDYTCLYSNNSCPGVLRAAWITSGSASDINAGLTDSAVMSVRFVSYPVAGLAHPEPWDGIRGFSLRWKFAHTPQYMSDYIFHSPMMPVYVAALAILVVFPFGCFIYCVACRGGCGKPKKKNQTRDDEEIVKPQQLDDAVGSDSELDKL</sequence>
<keyword evidence="6" id="KW-0812">Transmembrane</keyword>
<dbReference type="RefSeq" id="XP_014662117.1">
    <property type="nucleotide sequence ID" value="XM_014806631.1"/>
</dbReference>
<dbReference type="InterPro" id="IPR000859">
    <property type="entry name" value="CUB_dom"/>
</dbReference>
<evidence type="ECO:0000313" key="10">
    <source>
        <dbReference type="RefSeq" id="XP_014662117.1"/>
    </source>
</evidence>
<dbReference type="GeneID" id="106805140"/>
<evidence type="ECO:0000256" key="2">
    <source>
        <dbReference type="ARBA" id="ARBA00022737"/>
    </source>
</evidence>
<keyword evidence="6" id="KW-1133">Transmembrane helix</keyword>
<keyword evidence="9" id="KW-1185">Reference proteome</keyword>
<dbReference type="InterPro" id="IPR001190">
    <property type="entry name" value="SRCR"/>
</dbReference>
<feature type="disulfide bond" evidence="4">
    <location>
        <begin position="206"/>
        <end position="216"/>
    </location>
</feature>
<dbReference type="PANTHER" id="PTHR19331">
    <property type="entry name" value="SCAVENGER RECEPTOR DOMAIN-CONTAINING"/>
    <property type="match status" value="1"/>
</dbReference>